<proteinExistence type="predicted"/>
<organism evidence="3 4">
    <name type="scientific">Mycobacterium talmoniae</name>
    <dbReference type="NCBI Taxonomy" id="1858794"/>
    <lineage>
        <taxon>Bacteria</taxon>
        <taxon>Bacillati</taxon>
        <taxon>Actinomycetota</taxon>
        <taxon>Actinomycetes</taxon>
        <taxon>Mycobacteriales</taxon>
        <taxon>Mycobacteriaceae</taxon>
        <taxon>Mycobacterium</taxon>
    </lineage>
</organism>
<dbReference type="AlphaFoldDB" id="A0A2S8BSH6"/>
<feature type="region of interest" description="Disordered" evidence="1">
    <location>
        <begin position="60"/>
        <end position="81"/>
    </location>
</feature>
<reference evidence="3 4" key="1">
    <citation type="journal article" date="2017" name="Int. J. Syst. Evol. Microbiol.">
        <title>Mycobacterium talmoniae sp. nov., a slowly growing mycobacterium isolated from human respiratory samples.</title>
        <authorList>
            <person name="Davidson R.M."/>
            <person name="DeGroote M.A."/>
            <person name="Marola J.L."/>
            <person name="Buss S."/>
            <person name="Jones V."/>
            <person name="McNeil M.R."/>
            <person name="Freifeld A.G."/>
            <person name="Elaine Epperson L."/>
            <person name="Hasan N.A."/>
            <person name="Jackson M."/>
            <person name="Iwen P.C."/>
            <person name="Salfinger M."/>
            <person name="Strong M."/>
        </authorList>
    </citation>
    <scope>NUCLEOTIDE SEQUENCE [LARGE SCALE GENOMIC DNA]</scope>
    <source>
        <strain evidence="3 4">ATCC BAA-2683</strain>
    </source>
</reference>
<accession>A0A2S8BSH6</accession>
<evidence type="ECO:0000313" key="3">
    <source>
        <dbReference type="EMBL" id="PQM49583.1"/>
    </source>
</evidence>
<comment type="caution">
    <text evidence="3">The sequence shown here is derived from an EMBL/GenBank/DDBJ whole genome shotgun (WGS) entry which is preliminary data.</text>
</comment>
<name>A0A2S8BSH6_9MYCO</name>
<protein>
    <recommendedName>
        <fullName evidence="2">Putative mannosyltransferase YkcA/B-like C-terminal domain-containing protein</fullName>
    </recommendedName>
</protein>
<gene>
    <name evidence="3" type="ORF">C1Y40_00189</name>
</gene>
<feature type="domain" description="Putative mannosyltransferase YkcA/B-like C-terminal" evidence="2">
    <location>
        <begin position="3"/>
        <end position="94"/>
    </location>
</feature>
<sequence length="110" mass="11468">MSASDNRWAAATIGSHTASSLELDTGKSVMAIGGFSGGDNSPTLAQFQRYVTDHQVRYFIDGDGPGGPGGPGHHRRHGDDNGAAAQITVWVKAHFTAQRVGDATVYDLAG</sequence>
<evidence type="ECO:0000313" key="4">
    <source>
        <dbReference type="Proteomes" id="UP000238296"/>
    </source>
</evidence>
<dbReference type="InterPro" id="IPR056785">
    <property type="entry name" value="YkcA/B-like_C"/>
</dbReference>
<evidence type="ECO:0000259" key="2">
    <source>
        <dbReference type="Pfam" id="PF24878"/>
    </source>
</evidence>
<evidence type="ECO:0000256" key="1">
    <source>
        <dbReference type="SAM" id="MobiDB-lite"/>
    </source>
</evidence>
<dbReference type="EMBL" id="PPEA01000035">
    <property type="protein sequence ID" value="PQM49583.1"/>
    <property type="molecule type" value="Genomic_DNA"/>
</dbReference>
<dbReference type="Proteomes" id="UP000238296">
    <property type="component" value="Unassembled WGS sequence"/>
</dbReference>
<dbReference type="Pfam" id="PF24878">
    <property type="entry name" value="YkcB_C"/>
    <property type="match status" value="1"/>
</dbReference>